<keyword evidence="2" id="KW-0732">Signal</keyword>
<organism evidence="3 4">
    <name type="scientific">Elasticomyces elasticus</name>
    <dbReference type="NCBI Taxonomy" id="574655"/>
    <lineage>
        <taxon>Eukaryota</taxon>
        <taxon>Fungi</taxon>
        <taxon>Dikarya</taxon>
        <taxon>Ascomycota</taxon>
        <taxon>Pezizomycotina</taxon>
        <taxon>Dothideomycetes</taxon>
        <taxon>Dothideomycetidae</taxon>
        <taxon>Mycosphaerellales</taxon>
        <taxon>Teratosphaeriaceae</taxon>
        <taxon>Elasticomyces</taxon>
    </lineage>
</organism>
<dbReference type="AlphaFoldDB" id="A0AAN7WRB6"/>
<feature type="compositionally biased region" description="Pro residues" evidence="1">
    <location>
        <begin position="203"/>
        <end position="212"/>
    </location>
</feature>
<feature type="signal peptide" evidence="2">
    <location>
        <begin position="1"/>
        <end position="18"/>
    </location>
</feature>
<feature type="region of interest" description="Disordered" evidence="1">
    <location>
        <begin position="169"/>
        <end position="212"/>
    </location>
</feature>
<reference evidence="3" key="1">
    <citation type="submission" date="2023-08" db="EMBL/GenBank/DDBJ databases">
        <title>Black Yeasts Isolated from many extreme environments.</title>
        <authorList>
            <person name="Coleine C."/>
            <person name="Stajich J.E."/>
            <person name="Selbmann L."/>
        </authorList>
    </citation>
    <scope>NUCLEOTIDE SEQUENCE</scope>
    <source>
        <strain evidence="3">CCFEE 5810</strain>
    </source>
</reference>
<comment type="caution">
    <text evidence="3">The sequence shown here is derived from an EMBL/GenBank/DDBJ whole genome shotgun (WGS) entry which is preliminary data.</text>
</comment>
<accession>A0AAN7WRB6</accession>
<evidence type="ECO:0000256" key="1">
    <source>
        <dbReference type="SAM" id="MobiDB-lite"/>
    </source>
</evidence>
<evidence type="ECO:0000313" key="4">
    <source>
        <dbReference type="Proteomes" id="UP001310594"/>
    </source>
</evidence>
<dbReference type="Proteomes" id="UP001310594">
    <property type="component" value="Unassembled WGS sequence"/>
</dbReference>
<evidence type="ECO:0000313" key="3">
    <source>
        <dbReference type="EMBL" id="KAK5708181.1"/>
    </source>
</evidence>
<feature type="chain" id="PRO_5043006274" description="Cell wall protein" evidence="2">
    <location>
        <begin position="19"/>
        <end position="212"/>
    </location>
</feature>
<protein>
    <recommendedName>
        <fullName evidence="5">Cell wall protein</fullName>
    </recommendedName>
</protein>
<name>A0AAN7WRB6_9PEZI</name>
<sequence>MQHKALLAYALLNAVVTAAPAPQASSDTPDVQLSITELKQDILTVINDISQKRDASSDYGNAGRNLHYLVQYLNPHCTSSISLSAASTDVEAIQYLEQTQLTLSIVAQGIINSDFASAAKDVCAAGDYYSDTASFGSMSSGADPYKPSGGAASASAMGSSDATISALPTSASYPTGPVGSTMTNVISGSSKTTSIDHFQATPRQPPPPHPRR</sequence>
<evidence type="ECO:0008006" key="5">
    <source>
        <dbReference type="Google" id="ProtNLM"/>
    </source>
</evidence>
<gene>
    <name evidence="3" type="ORF">LTR97_000721</name>
</gene>
<evidence type="ECO:0000256" key="2">
    <source>
        <dbReference type="SAM" id="SignalP"/>
    </source>
</evidence>
<feature type="compositionally biased region" description="Polar residues" evidence="1">
    <location>
        <begin position="169"/>
        <end position="196"/>
    </location>
</feature>
<dbReference type="EMBL" id="JAVRQU010000001">
    <property type="protein sequence ID" value="KAK5708181.1"/>
    <property type="molecule type" value="Genomic_DNA"/>
</dbReference>
<proteinExistence type="predicted"/>